<reference evidence="2 3" key="1">
    <citation type="submission" date="2018-03" db="EMBL/GenBank/DDBJ databases">
        <title>The ancient ancestry and fast evolution of plastids.</title>
        <authorList>
            <person name="Moore K.R."/>
            <person name="Magnabosco C."/>
            <person name="Momper L."/>
            <person name="Gold D.A."/>
            <person name="Bosak T."/>
            <person name="Fournier G.P."/>
        </authorList>
    </citation>
    <scope>NUCLEOTIDE SEQUENCE [LARGE SCALE GENOMIC DNA]</scope>
    <source>
        <strain evidence="2 3">CCALA 037</strain>
    </source>
</reference>
<dbReference type="Pfam" id="PF04471">
    <property type="entry name" value="Mrr_cat"/>
    <property type="match status" value="1"/>
</dbReference>
<evidence type="ECO:0000313" key="3">
    <source>
        <dbReference type="Proteomes" id="UP000238937"/>
    </source>
</evidence>
<dbReference type="EMBL" id="PVWO01000300">
    <property type="protein sequence ID" value="PSB53433.1"/>
    <property type="molecule type" value="Genomic_DNA"/>
</dbReference>
<dbReference type="InterPro" id="IPR007560">
    <property type="entry name" value="Restrct_endonuc_IV_Mrr"/>
</dbReference>
<evidence type="ECO:0000259" key="1">
    <source>
        <dbReference type="Pfam" id="PF04471"/>
    </source>
</evidence>
<dbReference type="Pfam" id="PF08819">
    <property type="entry name" value="DUF1802"/>
    <property type="match status" value="1"/>
</dbReference>
<evidence type="ECO:0000313" key="2">
    <source>
        <dbReference type="EMBL" id="PSB53433.1"/>
    </source>
</evidence>
<keyword evidence="3" id="KW-1185">Reference proteome</keyword>
<dbReference type="SUPFAM" id="SSF52980">
    <property type="entry name" value="Restriction endonuclease-like"/>
    <property type="match status" value="1"/>
</dbReference>
<gene>
    <name evidence="2" type="ORF">C7B77_19555</name>
</gene>
<sequence>MTTLSYSIANAFHLDLGNLDLLVKGRTIAVFPWTFMMPGQTFALTNAENSLVVRDLNYWARCESCKSIDAAADLQLLHHILPWSKSIIDRHLVSRNFVFIALLRVYTLPAKIEVLPEWIGDFSLLKQPIMVNNLQPVLADRIFAKRQQQLDKLSPSPYPQLETLQQQLDLASSSDLHIDSFNRDLRIFLEWEPPSPQPESLTDLKWINRICEVGNSSDGNEFEKLVRRSFLQLGFTNSLNNIKASLDPNATGGAGGIDIYGDRPFSLVGECKASKNESVPNSVSAQLIHLGMTHLGKETFDRSVKIIFAAGSLTPAAQQAAVQNQMNVMTPTTLQRLVTLKACYPGAIDLRELEQCLKQEPFGEDSDFKVNKYIDSIQHRIKTLAHIVSTLKNYLESQTFQEVGIEKFHVVFDLSHPPQRYSEEELYHMTIELSSPLSGYLGRIKGQDWRDDRFYFLRELIISLS</sequence>
<protein>
    <submittedName>
        <fullName evidence="2">DUF1802 domain-containing protein</fullName>
    </submittedName>
</protein>
<organism evidence="2 3">
    <name type="scientific">Chamaesiphon polymorphus CCALA 037</name>
    <dbReference type="NCBI Taxonomy" id="2107692"/>
    <lineage>
        <taxon>Bacteria</taxon>
        <taxon>Bacillati</taxon>
        <taxon>Cyanobacteriota</taxon>
        <taxon>Cyanophyceae</taxon>
        <taxon>Gomontiellales</taxon>
        <taxon>Chamaesiphonaceae</taxon>
        <taxon>Chamaesiphon</taxon>
    </lineage>
</organism>
<dbReference type="Proteomes" id="UP000238937">
    <property type="component" value="Unassembled WGS sequence"/>
</dbReference>
<dbReference type="GO" id="GO:0003677">
    <property type="term" value="F:DNA binding"/>
    <property type="evidence" value="ECO:0007669"/>
    <property type="project" value="InterPro"/>
</dbReference>
<dbReference type="RefSeq" id="WP_106308647.1">
    <property type="nucleotide sequence ID" value="NZ_PVWO01000300.1"/>
</dbReference>
<dbReference type="InterPro" id="IPR011335">
    <property type="entry name" value="Restrct_endonuc-II-like"/>
</dbReference>
<dbReference type="GO" id="GO:0009307">
    <property type="term" value="P:DNA restriction-modification system"/>
    <property type="evidence" value="ECO:0007669"/>
    <property type="project" value="InterPro"/>
</dbReference>
<proteinExistence type="predicted"/>
<name>A0A2T1G8B6_9CYAN</name>
<accession>A0A2T1G8B6</accession>
<dbReference type="OrthoDB" id="569417at2"/>
<comment type="caution">
    <text evidence="2">The sequence shown here is derived from an EMBL/GenBank/DDBJ whole genome shotgun (WGS) entry which is preliminary data.</text>
</comment>
<dbReference type="GO" id="GO:0004519">
    <property type="term" value="F:endonuclease activity"/>
    <property type="evidence" value="ECO:0007669"/>
    <property type="project" value="InterPro"/>
</dbReference>
<feature type="domain" description="Restriction endonuclease type IV Mrr" evidence="1">
    <location>
        <begin position="217"/>
        <end position="337"/>
    </location>
</feature>
<dbReference type="InterPro" id="IPR014923">
    <property type="entry name" value="DUF1802"/>
</dbReference>
<dbReference type="AlphaFoldDB" id="A0A2T1G8B6"/>